<keyword evidence="2" id="KW-1185">Reference proteome</keyword>
<dbReference type="InterPro" id="IPR022036">
    <property type="entry name" value="DUF3605"/>
</dbReference>
<dbReference type="PANTHER" id="PTHR35020:SF2">
    <property type="entry name" value="N-ACETYLGLUCOSAMINE-INDUCED PROTEIN 1"/>
    <property type="match status" value="1"/>
</dbReference>
<protein>
    <submittedName>
        <fullName evidence="1">Uncharacterized protein</fullName>
    </submittedName>
</protein>
<dbReference type="EMBL" id="JAEUBG010001265">
    <property type="protein sequence ID" value="KAH3686687.1"/>
    <property type="molecule type" value="Genomic_DNA"/>
</dbReference>
<dbReference type="Proteomes" id="UP000774326">
    <property type="component" value="Unassembled WGS sequence"/>
</dbReference>
<dbReference type="OrthoDB" id="10053431at2759"/>
<gene>
    <name evidence="1" type="ORF">WICPIJ_002331</name>
</gene>
<sequence length="577" mass="66324">MSICDNPMTWDKAKELIDTKHLELLYRSHATTQRYREYKRQLESQGDTVVKYIIRERLQWSSPSEIKPQSDQLFHNASDFKIIKNDFPYNYTDDISHFCVWSKLTIVSDPQSEIGDVTSHVKAVIDRYVQKTFVEHLGLQQCDVMWFRNYPILQSVKELSHIHVLIRGGDKAQFVVVHLLLGIQPAVDGFGLVVEKIVVQDPVSLPELQILQEQIVILARNTVEHIDAQRFGNDQSLADQIGQSSLQSGLVLITVRGVVEQIGTAQLAVLFVVQNGERQQVEREEVCDFTRLSFVFDDKSMDHFDLVLQIDVTEQPMLQFVPGEILNQFVSFLEFLQQCKDLIEIFQLGTSQPIQFALFGQSVLGDHLGLRGVLRQVAEPDIVQLAPIQRSVVVTAHGHRRRQHDPSSVQILEDTLQIDPSRDLLDQNRSQSLGSELLVHTDEVDLHGFNQLFAHFQITRSTGDETNESPRGFDPDTDVPFFLVARRLQRPVEKLGGVFEPERGVSIFDIILIQQLENFIAMVVSCEIQIIRPFEQIQERVWLQWDVLDRFVLDWTLLGDLFVEIWNWLSLPKLIIF</sequence>
<dbReference type="PANTHER" id="PTHR35020">
    <property type="entry name" value="N-ACETYLGLUCOSAMINE-INDUCED PROTEIN 1"/>
    <property type="match status" value="1"/>
</dbReference>
<reference evidence="1" key="1">
    <citation type="journal article" date="2021" name="Open Biol.">
        <title>Shared evolutionary footprints suggest mitochondrial oxidative damage underlies multiple complex I losses in fungi.</title>
        <authorList>
            <person name="Schikora-Tamarit M.A."/>
            <person name="Marcet-Houben M."/>
            <person name="Nosek J."/>
            <person name="Gabaldon T."/>
        </authorList>
    </citation>
    <scope>NUCLEOTIDE SEQUENCE</scope>
    <source>
        <strain evidence="1">CBS2887</strain>
    </source>
</reference>
<comment type="caution">
    <text evidence="1">The sequence shown here is derived from an EMBL/GenBank/DDBJ whole genome shotgun (WGS) entry which is preliminary data.</text>
</comment>
<name>A0A9P8Q967_WICPI</name>
<dbReference type="GO" id="GO:0006044">
    <property type="term" value="P:N-acetylglucosamine metabolic process"/>
    <property type="evidence" value="ECO:0007669"/>
    <property type="project" value="TreeGrafter"/>
</dbReference>
<accession>A0A9P8Q967</accession>
<evidence type="ECO:0000313" key="1">
    <source>
        <dbReference type="EMBL" id="KAH3686687.1"/>
    </source>
</evidence>
<evidence type="ECO:0000313" key="2">
    <source>
        <dbReference type="Proteomes" id="UP000774326"/>
    </source>
</evidence>
<dbReference type="AlphaFoldDB" id="A0A9P8Q967"/>
<dbReference type="Pfam" id="PF12239">
    <property type="entry name" value="DUF3605"/>
    <property type="match status" value="1"/>
</dbReference>
<organism evidence="1 2">
    <name type="scientific">Wickerhamomyces pijperi</name>
    <name type="common">Yeast</name>
    <name type="synonym">Pichia pijperi</name>
    <dbReference type="NCBI Taxonomy" id="599730"/>
    <lineage>
        <taxon>Eukaryota</taxon>
        <taxon>Fungi</taxon>
        <taxon>Dikarya</taxon>
        <taxon>Ascomycota</taxon>
        <taxon>Saccharomycotina</taxon>
        <taxon>Saccharomycetes</taxon>
        <taxon>Phaffomycetales</taxon>
        <taxon>Wickerhamomycetaceae</taxon>
        <taxon>Wickerhamomyces</taxon>
    </lineage>
</organism>
<proteinExistence type="predicted"/>
<dbReference type="GO" id="GO:0005737">
    <property type="term" value="C:cytoplasm"/>
    <property type="evidence" value="ECO:0007669"/>
    <property type="project" value="TreeGrafter"/>
</dbReference>
<reference evidence="1" key="2">
    <citation type="submission" date="2021-01" db="EMBL/GenBank/DDBJ databases">
        <authorList>
            <person name="Schikora-Tamarit M.A."/>
        </authorList>
    </citation>
    <scope>NUCLEOTIDE SEQUENCE</scope>
    <source>
        <strain evidence="1">CBS2887</strain>
    </source>
</reference>